<evidence type="ECO:0000259" key="4">
    <source>
        <dbReference type="PROSITE" id="PS51007"/>
    </source>
</evidence>
<evidence type="ECO:0000256" key="3">
    <source>
        <dbReference type="PROSITE-ProRule" id="PRU00433"/>
    </source>
</evidence>
<dbReference type="InterPro" id="IPR009056">
    <property type="entry name" value="Cyt_c-like_dom"/>
</dbReference>
<comment type="caution">
    <text evidence="5">The sequence shown here is derived from an EMBL/GenBank/DDBJ whole genome shotgun (WGS) entry which is preliminary data.</text>
</comment>
<reference evidence="5 6" key="1">
    <citation type="submission" date="2016-01" db="EMBL/GenBank/DDBJ databases">
        <title>Genome sequencing of Roseivirga spongicola UST030701-084.</title>
        <authorList>
            <person name="Selvaratnam C."/>
            <person name="Thevarajoo S."/>
            <person name="Goh K.M."/>
            <person name="Ee R."/>
            <person name="Chan K.-G."/>
            <person name="Chong C.S."/>
        </authorList>
    </citation>
    <scope>NUCLEOTIDE SEQUENCE [LARGE SCALE GENOMIC DNA]</scope>
    <source>
        <strain evidence="5 6">UST030701-084</strain>
    </source>
</reference>
<name>A0A150X4D6_9BACT</name>
<dbReference type="PROSITE" id="PS51007">
    <property type="entry name" value="CYTC"/>
    <property type="match status" value="1"/>
</dbReference>
<keyword evidence="1 3" id="KW-0479">Metal-binding</keyword>
<dbReference type="GO" id="GO:0046872">
    <property type="term" value="F:metal ion binding"/>
    <property type="evidence" value="ECO:0007669"/>
    <property type="project" value="UniProtKB-KW"/>
</dbReference>
<keyword evidence="3" id="KW-0349">Heme</keyword>
<dbReference type="GO" id="GO:0009055">
    <property type="term" value="F:electron transfer activity"/>
    <property type="evidence" value="ECO:0007669"/>
    <property type="project" value="InterPro"/>
</dbReference>
<dbReference type="STRING" id="333140.AWW68_12885"/>
<dbReference type="GO" id="GO:0020037">
    <property type="term" value="F:heme binding"/>
    <property type="evidence" value="ECO:0007669"/>
    <property type="project" value="InterPro"/>
</dbReference>
<keyword evidence="2 3" id="KW-0408">Iron</keyword>
<dbReference type="Proteomes" id="UP000075606">
    <property type="component" value="Unassembled WGS sequence"/>
</dbReference>
<sequence>MPDESKIPDFFNIPFDDDDRWMEYINAVRDYCFEGMIDVDFVAQESEVREWYHMPWMHWGPQGSEGFNGLAKEAQISPYQLTPEQKNPHQTYALGYYNEFAGYTLGQMWKDADNPDAYATQNPKGFPVGTVIYKLLYTDADETEVDYLVNPMTRKAYVTPTWNDGQDTGRVVKDMHLIQMDVMIRDPRADKYGTGWVFGTFCYNGKLNNGKTGSMRAQNLVPVGIQFGNDEQDTTNFINPYPPTETIVNPNLKETKINPNKEELPPQHLGWGGRLDGPVDLNNASCMSCHSTAEYPQAAALVPAEAFEGIKKPVKPGSKDSVLVKLTNTEAAAFKKYFTNIRCGTPYSEGTTSCDFSLQVSLALGYFTEWKNDNVEGYWYKEYERSPLEMHRKGELKASVDETLNK</sequence>
<feature type="domain" description="Cytochrome c" evidence="4">
    <location>
        <begin position="272"/>
        <end position="342"/>
    </location>
</feature>
<dbReference type="EMBL" id="LRPC01000028">
    <property type="protein sequence ID" value="KYG73580.1"/>
    <property type="molecule type" value="Genomic_DNA"/>
</dbReference>
<gene>
    <name evidence="5" type="ORF">AWW68_12885</name>
</gene>
<proteinExistence type="predicted"/>
<evidence type="ECO:0000256" key="2">
    <source>
        <dbReference type="ARBA" id="ARBA00023004"/>
    </source>
</evidence>
<keyword evidence="6" id="KW-1185">Reference proteome</keyword>
<evidence type="ECO:0000313" key="6">
    <source>
        <dbReference type="Proteomes" id="UP000075606"/>
    </source>
</evidence>
<evidence type="ECO:0000313" key="5">
    <source>
        <dbReference type="EMBL" id="KYG73580.1"/>
    </source>
</evidence>
<dbReference type="OrthoDB" id="8830878at2"/>
<dbReference type="RefSeq" id="WP_068222045.1">
    <property type="nucleotide sequence ID" value="NZ_LRPC01000028.1"/>
</dbReference>
<organism evidence="5 6">
    <name type="scientific">Roseivirga spongicola</name>
    <dbReference type="NCBI Taxonomy" id="333140"/>
    <lineage>
        <taxon>Bacteria</taxon>
        <taxon>Pseudomonadati</taxon>
        <taxon>Bacteroidota</taxon>
        <taxon>Cytophagia</taxon>
        <taxon>Cytophagales</taxon>
        <taxon>Roseivirgaceae</taxon>
        <taxon>Roseivirga</taxon>
    </lineage>
</organism>
<protein>
    <recommendedName>
        <fullName evidence="4">Cytochrome c domain-containing protein</fullName>
    </recommendedName>
</protein>
<dbReference type="AlphaFoldDB" id="A0A150X4D6"/>
<evidence type="ECO:0000256" key="1">
    <source>
        <dbReference type="ARBA" id="ARBA00022723"/>
    </source>
</evidence>
<accession>A0A150X4D6</accession>